<dbReference type="Proteomes" id="UP001055879">
    <property type="component" value="Linkage Group LG18"/>
</dbReference>
<protein>
    <submittedName>
        <fullName evidence="1">Uncharacterized protein</fullName>
    </submittedName>
</protein>
<reference evidence="1 2" key="2">
    <citation type="journal article" date="2022" name="Mol. Ecol. Resour.">
        <title>The genomes of chicory, endive, great burdock and yacon provide insights into Asteraceae paleo-polyploidization history and plant inulin production.</title>
        <authorList>
            <person name="Fan W."/>
            <person name="Wang S."/>
            <person name="Wang H."/>
            <person name="Wang A."/>
            <person name="Jiang F."/>
            <person name="Liu H."/>
            <person name="Zhao H."/>
            <person name="Xu D."/>
            <person name="Zhang Y."/>
        </authorList>
    </citation>
    <scope>NUCLEOTIDE SEQUENCE [LARGE SCALE GENOMIC DNA]</scope>
    <source>
        <strain evidence="2">cv. Niubang</strain>
    </source>
</reference>
<reference evidence="2" key="1">
    <citation type="journal article" date="2022" name="Mol. Ecol. Resour.">
        <title>The genomes of chicory, endive, great burdock and yacon provide insights into Asteraceae palaeo-polyploidization history and plant inulin production.</title>
        <authorList>
            <person name="Fan W."/>
            <person name="Wang S."/>
            <person name="Wang H."/>
            <person name="Wang A."/>
            <person name="Jiang F."/>
            <person name="Liu H."/>
            <person name="Zhao H."/>
            <person name="Xu D."/>
            <person name="Zhang Y."/>
        </authorList>
    </citation>
    <scope>NUCLEOTIDE SEQUENCE [LARGE SCALE GENOMIC DNA]</scope>
    <source>
        <strain evidence="2">cv. Niubang</strain>
    </source>
</reference>
<dbReference type="EMBL" id="CM042064">
    <property type="protein sequence ID" value="KAI3664971.1"/>
    <property type="molecule type" value="Genomic_DNA"/>
</dbReference>
<sequence length="86" mass="9737">MYSFESFLFLNSDHMLPELSKFTEFGDRSVLFIHKASAAALRVIFCEMQSSIHVKFAEVVVNIDADFEAVEAVCLLSNNNSFIKLL</sequence>
<comment type="caution">
    <text evidence="1">The sequence shown here is derived from an EMBL/GenBank/DDBJ whole genome shotgun (WGS) entry which is preliminary data.</text>
</comment>
<evidence type="ECO:0000313" key="2">
    <source>
        <dbReference type="Proteomes" id="UP001055879"/>
    </source>
</evidence>
<evidence type="ECO:0000313" key="1">
    <source>
        <dbReference type="EMBL" id="KAI3664971.1"/>
    </source>
</evidence>
<gene>
    <name evidence="1" type="ORF">L6452_43586</name>
</gene>
<accession>A0ACB8XDK6</accession>
<organism evidence="1 2">
    <name type="scientific">Arctium lappa</name>
    <name type="common">Greater burdock</name>
    <name type="synonym">Lappa major</name>
    <dbReference type="NCBI Taxonomy" id="4217"/>
    <lineage>
        <taxon>Eukaryota</taxon>
        <taxon>Viridiplantae</taxon>
        <taxon>Streptophyta</taxon>
        <taxon>Embryophyta</taxon>
        <taxon>Tracheophyta</taxon>
        <taxon>Spermatophyta</taxon>
        <taxon>Magnoliopsida</taxon>
        <taxon>eudicotyledons</taxon>
        <taxon>Gunneridae</taxon>
        <taxon>Pentapetalae</taxon>
        <taxon>asterids</taxon>
        <taxon>campanulids</taxon>
        <taxon>Asterales</taxon>
        <taxon>Asteraceae</taxon>
        <taxon>Carduoideae</taxon>
        <taxon>Cardueae</taxon>
        <taxon>Arctiinae</taxon>
        <taxon>Arctium</taxon>
    </lineage>
</organism>
<keyword evidence="2" id="KW-1185">Reference proteome</keyword>
<name>A0ACB8XDK6_ARCLA</name>
<proteinExistence type="predicted"/>